<reference evidence="1" key="3">
    <citation type="submission" date="2025-09" db="UniProtKB">
        <authorList>
            <consortium name="Ensembl"/>
        </authorList>
    </citation>
    <scope>IDENTIFICATION</scope>
</reference>
<sequence>MKCHMPSLLVYFNERWSSQRLCAQLTMYSLSFLDLGIGNGVAKNDIHWSQPGEKKLTGGYNWQPKSAPSTTWNPATMVTLFVWYHFILRM</sequence>
<dbReference type="Ensembl" id="ENSHHUT00000028600.1">
    <property type="protein sequence ID" value="ENSHHUP00000027506.1"/>
    <property type="gene ID" value="ENSHHUG00000017442.1"/>
</dbReference>
<evidence type="ECO:0000313" key="1">
    <source>
        <dbReference type="Ensembl" id="ENSHHUP00000027506.1"/>
    </source>
</evidence>
<keyword evidence="2" id="KW-1185">Reference proteome</keyword>
<name>A0A4W5LN02_9TELE</name>
<reference evidence="2" key="1">
    <citation type="submission" date="2018-06" db="EMBL/GenBank/DDBJ databases">
        <title>Genome assembly of Danube salmon.</title>
        <authorList>
            <person name="Macqueen D.J."/>
            <person name="Gundappa M.K."/>
        </authorList>
    </citation>
    <scope>NUCLEOTIDE SEQUENCE [LARGE SCALE GENOMIC DNA]</scope>
</reference>
<reference evidence="1" key="2">
    <citation type="submission" date="2025-08" db="UniProtKB">
        <authorList>
            <consortium name="Ensembl"/>
        </authorList>
    </citation>
    <scope>IDENTIFICATION</scope>
</reference>
<dbReference type="Proteomes" id="UP000314982">
    <property type="component" value="Unassembled WGS sequence"/>
</dbReference>
<organism evidence="1 2">
    <name type="scientific">Hucho hucho</name>
    <name type="common">huchen</name>
    <dbReference type="NCBI Taxonomy" id="62062"/>
    <lineage>
        <taxon>Eukaryota</taxon>
        <taxon>Metazoa</taxon>
        <taxon>Chordata</taxon>
        <taxon>Craniata</taxon>
        <taxon>Vertebrata</taxon>
        <taxon>Euteleostomi</taxon>
        <taxon>Actinopterygii</taxon>
        <taxon>Neopterygii</taxon>
        <taxon>Teleostei</taxon>
        <taxon>Protacanthopterygii</taxon>
        <taxon>Salmoniformes</taxon>
        <taxon>Salmonidae</taxon>
        <taxon>Salmoninae</taxon>
        <taxon>Hucho</taxon>
    </lineage>
</organism>
<evidence type="ECO:0000313" key="2">
    <source>
        <dbReference type="Proteomes" id="UP000314982"/>
    </source>
</evidence>
<dbReference type="STRING" id="62062.ENSHHUP00000027506"/>
<protein>
    <submittedName>
        <fullName evidence="1">Uncharacterized protein</fullName>
    </submittedName>
</protein>
<accession>A0A4W5LN02</accession>
<dbReference type="AlphaFoldDB" id="A0A4W5LN02"/>
<proteinExistence type="predicted"/>